<evidence type="ECO:0000256" key="3">
    <source>
        <dbReference type="SAM" id="SignalP"/>
    </source>
</evidence>
<accession>A0ABT5UGT8</accession>
<feature type="region of interest" description="Disordered" evidence="2">
    <location>
        <begin position="322"/>
        <end position="341"/>
    </location>
</feature>
<evidence type="ECO:0000313" key="4">
    <source>
        <dbReference type="EMBL" id="MDE1465211.1"/>
    </source>
</evidence>
<sequence length="392" mass="44981">MKKLIKLSVIAVFLFSAIQLSAKEQVSINRIVIFGDSLSDTGKMYKKTKGWLPSSPPYYTGRFSDGPVWVDYIKEAFQKKAIDLTIINESEGGATAAAYEKESYNPTYQVINNLEHEVEQFLEHDKFQTSDLVIIWAGANDYVTNNWRDTDRVMLAIDRTISQALIGGAAQVLVINIPKLNITPFSIYYDNTQSADLENVSTKHNQELIRLMSTRNPDKVRLFDVASELKEIIQNASSLGFTNIDQACYTKGYIWRPFIKGKSKQFAHSESLIQYDYYDWRTEPKKMEELNRYELQELFENDPSFSENPMLHDALPSQQQMSFQQRDSFNRNSGSKLKDDESTMARSIDIAGNAPDSCDGYLFWDKVHPTTAAHKVLADRLYSFFEQHYTLH</sequence>
<comment type="caution">
    <text evidence="4">The sequence shown here is derived from an EMBL/GenBank/DDBJ whole genome shotgun (WGS) entry which is preliminary data.</text>
</comment>
<keyword evidence="3" id="KW-0732">Signal</keyword>
<proteinExistence type="inferred from homology"/>
<dbReference type="Pfam" id="PF00657">
    <property type="entry name" value="Lipase_GDSL"/>
    <property type="match status" value="1"/>
</dbReference>
<organism evidence="4 5">
    <name type="scientific">Spartinivicinus poritis</name>
    <dbReference type="NCBI Taxonomy" id="2994640"/>
    <lineage>
        <taxon>Bacteria</taxon>
        <taxon>Pseudomonadati</taxon>
        <taxon>Pseudomonadota</taxon>
        <taxon>Gammaproteobacteria</taxon>
        <taxon>Oceanospirillales</taxon>
        <taxon>Zooshikellaceae</taxon>
        <taxon>Spartinivicinus</taxon>
    </lineage>
</organism>
<keyword evidence="4" id="KW-0378">Hydrolase</keyword>
<feature type="signal peptide" evidence="3">
    <location>
        <begin position="1"/>
        <end position="22"/>
    </location>
</feature>
<protein>
    <submittedName>
        <fullName evidence="4">SGNH/GDSL hydrolase family protein</fullName>
    </submittedName>
</protein>
<gene>
    <name evidence="4" type="ORF">ORQ98_24925</name>
</gene>
<dbReference type="RefSeq" id="WP_274691522.1">
    <property type="nucleotide sequence ID" value="NZ_JAPMOU010000055.1"/>
</dbReference>
<dbReference type="PANTHER" id="PTHR22835">
    <property type="entry name" value="ZINC FINGER FYVE DOMAIN CONTAINING PROTEIN"/>
    <property type="match status" value="1"/>
</dbReference>
<dbReference type="PROSITE" id="PS01098">
    <property type="entry name" value="LIPASE_GDSL_SER"/>
    <property type="match status" value="1"/>
</dbReference>
<feature type="compositionally biased region" description="Polar residues" evidence="2">
    <location>
        <begin position="322"/>
        <end position="335"/>
    </location>
</feature>
<reference evidence="4 5" key="1">
    <citation type="submission" date="2022-11" db="EMBL/GenBank/DDBJ databases">
        <title>Spartinivicinus poritis sp. nov., isolated from scleractinian coral Porites lutea.</title>
        <authorList>
            <person name="Zhang G."/>
            <person name="Cai L."/>
            <person name="Wei Q."/>
        </authorList>
    </citation>
    <scope>NUCLEOTIDE SEQUENCE [LARGE SCALE GENOMIC DNA]</scope>
    <source>
        <strain evidence="4 5">A2-2</strain>
    </source>
</reference>
<dbReference type="GO" id="GO:0016787">
    <property type="term" value="F:hydrolase activity"/>
    <property type="evidence" value="ECO:0007669"/>
    <property type="project" value="UniProtKB-KW"/>
</dbReference>
<dbReference type="SUPFAM" id="SSF52266">
    <property type="entry name" value="SGNH hydrolase"/>
    <property type="match status" value="1"/>
</dbReference>
<comment type="similarity">
    <text evidence="1">Belongs to the 'GDSL' lipolytic enzyme family.</text>
</comment>
<dbReference type="Proteomes" id="UP001528823">
    <property type="component" value="Unassembled WGS sequence"/>
</dbReference>
<keyword evidence="5" id="KW-1185">Reference proteome</keyword>
<evidence type="ECO:0000313" key="5">
    <source>
        <dbReference type="Proteomes" id="UP001528823"/>
    </source>
</evidence>
<dbReference type="InterPro" id="IPR008265">
    <property type="entry name" value="Lipase_GDSL_AS"/>
</dbReference>
<dbReference type="InterPro" id="IPR001087">
    <property type="entry name" value="GDSL"/>
</dbReference>
<dbReference type="CDD" id="cd01846">
    <property type="entry name" value="fatty_acyltransferase_like"/>
    <property type="match status" value="1"/>
</dbReference>
<name>A0ABT5UGT8_9GAMM</name>
<dbReference type="EMBL" id="JAPMOU010000055">
    <property type="protein sequence ID" value="MDE1465211.1"/>
    <property type="molecule type" value="Genomic_DNA"/>
</dbReference>
<dbReference type="PANTHER" id="PTHR22835:SF659">
    <property type="entry name" value="GDSL LIPASE_ACYLHYDROLASE, PUTATIVE (AFU_ORTHOLOGUE AFUA_2G00510)-RELATED"/>
    <property type="match status" value="1"/>
</dbReference>
<dbReference type="InterPro" id="IPR036514">
    <property type="entry name" value="SGNH_hydro_sf"/>
</dbReference>
<feature type="chain" id="PRO_5046822653" evidence="3">
    <location>
        <begin position="23"/>
        <end position="392"/>
    </location>
</feature>
<dbReference type="Gene3D" id="3.40.50.1110">
    <property type="entry name" value="SGNH hydrolase"/>
    <property type="match status" value="1"/>
</dbReference>
<evidence type="ECO:0000256" key="2">
    <source>
        <dbReference type="SAM" id="MobiDB-lite"/>
    </source>
</evidence>
<evidence type="ECO:0000256" key="1">
    <source>
        <dbReference type="ARBA" id="ARBA00008668"/>
    </source>
</evidence>